<reference evidence="4" key="1">
    <citation type="submission" date="2020-06" db="EMBL/GenBank/DDBJ databases">
        <authorList>
            <consortium name="Wellcome Sanger Institute Data Sharing"/>
        </authorList>
    </citation>
    <scope>NUCLEOTIDE SEQUENCE [LARGE SCALE GENOMIC DNA]</scope>
</reference>
<feature type="compositionally biased region" description="Basic and acidic residues" evidence="2">
    <location>
        <begin position="341"/>
        <end position="351"/>
    </location>
</feature>
<reference evidence="4" key="3">
    <citation type="submission" date="2025-09" db="UniProtKB">
        <authorList>
            <consortium name="Ensembl"/>
        </authorList>
    </citation>
    <scope>IDENTIFICATION</scope>
</reference>
<dbReference type="PANTHER" id="PTHR37984">
    <property type="entry name" value="PROTEIN CBG26694"/>
    <property type="match status" value="1"/>
</dbReference>
<dbReference type="InterPro" id="IPR012337">
    <property type="entry name" value="RNaseH-like_sf"/>
</dbReference>
<feature type="domain" description="Integrase catalytic" evidence="3">
    <location>
        <begin position="53"/>
        <end position="209"/>
    </location>
</feature>
<dbReference type="InterPro" id="IPR001584">
    <property type="entry name" value="Integrase_cat-core"/>
</dbReference>
<name>A0A8C5DDY6_GOUWI</name>
<evidence type="ECO:0000313" key="4">
    <source>
        <dbReference type="Ensembl" id="ENSGWIP00000004564.1"/>
    </source>
</evidence>
<dbReference type="InterPro" id="IPR050951">
    <property type="entry name" value="Retrovirus_Pol_polyprotein"/>
</dbReference>
<feature type="compositionally biased region" description="Low complexity" evidence="2">
    <location>
        <begin position="463"/>
        <end position="494"/>
    </location>
</feature>
<dbReference type="GO" id="GO:0015074">
    <property type="term" value="P:DNA integration"/>
    <property type="evidence" value="ECO:0007669"/>
    <property type="project" value="InterPro"/>
</dbReference>
<feature type="compositionally biased region" description="Acidic residues" evidence="2">
    <location>
        <begin position="364"/>
        <end position="374"/>
    </location>
</feature>
<evidence type="ECO:0000256" key="2">
    <source>
        <dbReference type="SAM" id="MobiDB-lite"/>
    </source>
</evidence>
<evidence type="ECO:0000259" key="3">
    <source>
        <dbReference type="PROSITE" id="PS50994"/>
    </source>
</evidence>
<protein>
    <recommendedName>
        <fullName evidence="1">Gypsy retrotransposon integrase-like protein 1</fullName>
    </recommendedName>
</protein>
<dbReference type="GO" id="GO:0003676">
    <property type="term" value="F:nucleic acid binding"/>
    <property type="evidence" value="ECO:0007669"/>
    <property type="project" value="InterPro"/>
</dbReference>
<feature type="compositionally biased region" description="Polar residues" evidence="2">
    <location>
        <begin position="405"/>
        <end position="418"/>
    </location>
</feature>
<evidence type="ECO:0000313" key="5">
    <source>
        <dbReference type="Proteomes" id="UP000694680"/>
    </source>
</evidence>
<keyword evidence="5" id="KW-1185">Reference proteome</keyword>
<dbReference type="Proteomes" id="UP000694680">
    <property type="component" value="Chromosome 7"/>
</dbReference>
<dbReference type="PROSITE" id="PS50994">
    <property type="entry name" value="INTEGRASE"/>
    <property type="match status" value="1"/>
</dbReference>
<evidence type="ECO:0000256" key="1">
    <source>
        <dbReference type="ARBA" id="ARBA00039658"/>
    </source>
</evidence>
<dbReference type="Ensembl" id="ENSGWIT00000004894.1">
    <property type="protein sequence ID" value="ENSGWIP00000004564.1"/>
    <property type="gene ID" value="ENSGWIG00000002455.1"/>
</dbReference>
<dbReference type="FunFam" id="3.30.420.10:FF:000269">
    <property type="entry name" value="Uncharacterized protein"/>
    <property type="match status" value="1"/>
</dbReference>
<accession>A0A8C5DDY6</accession>
<dbReference type="SUPFAM" id="SSF53098">
    <property type="entry name" value="Ribonuclease H-like"/>
    <property type="match status" value="1"/>
</dbReference>
<dbReference type="Gene3D" id="1.10.340.70">
    <property type="match status" value="1"/>
</dbReference>
<reference evidence="4" key="2">
    <citation type="submission" date="2025-08" db="UniProtKB">
        <authorList>
            <consortium name="Ensembl"/>
        </authorList>
    </citation>
    <scope>IDENTIFICATION</scope>
</reference>
<feature type="region of interest" description="Disordered" evidence="2">
    <location>
        <begin position="456"/>
        <end position="508"/>
    </location>
</feature>
<dbReference type="AlphaFoldDB" id="A0A8C5DDY6"/>
<dbReference type="PANTHER" id="PTHR37984:SF15">
    <property type="entry name" value="INTEGRASE CATALYTIC DOMAIN-CONTAINING PROTEIN"/>
    <property type="match status" value="1"/>
</dbReference>
<dbReference type="Pfam" id="PF17921">
    <property type="entry name" value="Integrase_H2C2"/>
    <property type="match status" value="1"/>
</dbReference>
<dbReference type="InterPro" id="IPR036397">
    <property type="entry name" value="RNaseH_sf"/>
</dbReference>
<dbReference type="Pfam" id="PF00665">
    <property type="entry name" value="rve"/>
    <property type="match status" value="1"/>
</dbReference>
<organism evidence="4 5">
    <name type="scientific">Gouania willdenowi</name>
    <name type="common">Blunt-snouted clingfish</name>
    <name type="synonym">Lepadogaster willdenowi</name>
    <dbReference type="NCBI Taxonomy" id="441366"/>
    <lineage>
        <taxon>Eukaryota</taxon>
        <taxon>Metazoa</taxon>
        <taxon>Chordata</taxon>
        <taxon>Craniata</taxon>
        <taxon>Vertebrata</taxon>
        <taxon>Euteleostomi</taxon>
        <taxon>Actinopterygii</taxon>
        <taxon>Neopterygii</taxon>
        <taxon>Teleostei</taxon>
        <taxon>Neoteleostei</taxon>
        <taxon>Acanthomorphata</taxon>
        <taxon>Ovalentaria</taxon>
        <taxon>Blenniimorphae</taxon>
        <taxon>Blenniiformes</taxon>
        <taxon>Gobiesocoidei</taxon>
        <taxon>Gobiesocidae</taxon>
        <taxon>Gobiesocinae</taxon>
        <taxon>Gouania</taxon>
    </lineage>
</organism>
<dbReference type="Gene3D" id="3.30.420.10">
    <property type="entry name" value="Ribonuclease H-like superfamily/Ribonuclease H"/>
    <property type="match status" value="1"/>
</dbReference>
<proteinExistence type="predicted"/>
<feature type="region of interest" description="Disordered" evidence="2">
    <location>
        <begin position="341"/>
        <end position="375"/>
    </location>
</feature>
<feature type="region of interest" description="Disordered" evidence="2">
    <location>
        <begin position="400"/>
        <end position="430"/>
    </location>
</feature>
<sequence>MGHMGIERTLDLVRSRFYWPRMSVDVVNKIRTCERCVRRKTLPDHAAPLVNIRTSRPLELVCMDYLSVEPDGRIKDILVMTDHFTKYAIAEPTPNQKATTVAKCLWDNFLVHYGIPERLHSDQGTDFESKIIKELCEMVGIHKVRTTPYHPRGNPVERFNRTLLDMLGTLSNQEKRHWKEFVKPLVHAYNCTKNDATGFSPYELMFGRQPRLPVDLAFGLPLNGENLNSHSQYVQKLKSHLEEGYKLAVENSQKLMNRNKLRFDLQVTPSELRPGDRVLVRNVRLRGKHKLADKWEPDVYIVVKKAGTLPVYTIKPEGKDKPLRTLHRDLLLPCGYLPSQEKHLPVKDTPAKKGKSLTLPPPDPAEEEADDDDSVSVVQVPASLEPLRFTTVIDLPTALPPATHLNPSPQGFTTQNDGNLREPEDEGSPSVEEEILAVETVGTGLDPELNDIEPVQSEPAEASSVEGSPPQPESPELSSSQLEPDSPLESEPTSPVQPVRRSGRSRIPPERLQYSQLGHPLLKSIQSLFNGLSSVFTFALQEDEGDEVPVNPRHSAIRCQPGPCPRTYIGIGGESVTHVN</sequence>
<dbReference type="InterPro" id="IPR041588">
    <property type="entry name" value="Integrase_H2C2"/>
</dbReference>